<organism evidence="1 2">
    <name type="scientific">Campylobacter molothri</name>
    <dbReference type="NCBI Taxonomy" id="1032242"/>
    <lineage>
        <taxon>Bacteria</taxon>
        <taxon>Pseudomonadati</taxon>
        <taxon>Campylobacterota</taxon>
        <taxon>Epsilonproteobacteria</taxon>
        <taxon>Campylobacterales</taxon>
        <taxon>Campylobacteraceae</taxon>
        <taxon>Campylobacter</taxon>
    </lineage>
</organism>
<evidence type="ECO:0000313" key="2">
    <source>
        <dbReference type="Proteomes" id="UP001319828"/>
    </source>
</evidence>
<dbReference type="Proteomes" id="UP001319828">
    <property type="component" value="Unassembled WGS sequence"/>
</dbReference>
<protein>
    <submittedName>
        <fullName evidence="1">Type I restriction endonuclease subunit R</fullName>
    </submittedName>
</protein>
<reference evidence="1" key="1">
    <citation type="submission" date="2020-07" db="EMBL/GenBank/DDBJ databases">
        <title>Campylobacter molothri sp. nov. isolated from wild birds.</title>
        <authorList>
            <person name="Miller W.G."/>
            <person name="Chapman M.H."/>
            <person name="Yee E."/>
            <person name="Lopes B.S."/>
            <person name="Forbes K.J."/>
        </authorList>
    </citation>
    <scope>NUCLEOTIDE SEQUENCE</scope>
    <source>
        <strain evidence="1">RM9754</strain>
    </source>
</reference>
<proteinExistence type="predicted"/>
<gene>
    <name evidence="1" type="ORF">H2252_00065</name>
</gene>
<keyword evidence="1" id="KW-0255">Endonuclease</keyword>
<dbReference type="EMBL" id="JACHUQ010000001">
    <property type="protein sequence ID" value="MBZ7973780.1"/>
    <property type="molecule type" value="Genomic_DNA"/>
</dbReference>
<accession>A0ACC5W0M9</accession>
<keyword evidence="2" id="KW-1185">Reference proteome</keyword>
<evidence type="ECO:0000313" key="1">
    <source>
        <dbReference type="EMBL" id="MBZ7973780.1"/>
    </source>
</evidence>
<keyword evidence="1" id="KW-0540">Nuclease</keyword>
<name>A0ACC5W0M9_9BACT</name>
<sequence>MTNYQEKDFEEFIESYLINQNGYIKRSSQDYDKNLSLDIELFEKFLQATQNKALEELKKRLGEDYKKEIYKRVSSQIQNQGMLKALQTYVEIKGVKIHLAFSKPNTDANEQSLYNYTQNIFSVVRQLYYSTYNKNSLDMVIFLNGLPIITLELKNYLTGQKVYDAINQYKEDRDPKEPIFSHSIIHFALDSDLCYMSTKLQKNATKFLPFNRGLNNSSGKIGLPSGAGNPPSEGMKTAYLWEEIFKKDTLMDLFFNFAQILKDKDAIIFPRYHQFDLVKKLLKDLKENGVGKRYLIQHSAGSGKSNSIAWLAHNLVSLHRMQNEKLKNVFDTTIVVTDRKILDRQIQDTIKTFENKQGVVEAITQGSKQLKSALEEGKKIIITTIQKFPYILDEVKEFKDKNFAIIIDEAHSSQGGKNTEKMSEVIRSKSAEENENLEDEIIELIKSKKFQPNASYFAFTATPKSTTLEMFGNACMVDGIKQFIPFHLYPMKQAIEEKFILDVLKGYTTYKSYYKIVSNTNENPKYDKKRANAKLKAYVQGNIEAIEEKSKIMIEHFFQNSFKKIAAKAKAMVVTSSRENAVKYYLTFKRYLNQYYPKFKAIVAFSGDLNFEGETYSESSLNGFSESILKEEFKKDEYRFLIVAQKYQTGFDEPLLHTMYVDKALSGISAVQTLSRLNRICQNKFDTFVLDFVNTHEDIEKSFSVFYEQTYLFKDIDSEDKIYDLKAELNSYEIYTQIEIDDFASAILRKERENIIHAKLDQMIMRFNAKDEEVKIDFYNKAKKYINAYSFLAQILPYEDSELEKLNILLKKLISKIILPKAQAMGEILDNISLEAYRIELEATKDIILKGNGELKPNMLNTSNKPQSQLEELLNIIKEFNTKQGGINFEEENERAEILYNIKNKIVENEEDRNSLKSADIQNAHIRFKEIFNEQFQKVLFLNSVFFNEFNNNSNFKDKIINKMFNMIREEIKEHVL</sequence>
<keyword evidence="1" id="KW-0378">Hydrolase</keyword>
<comment type="caution">
    <text evidence="1">The sequence shown here is derived from an EMBL/GenBank/DDBJ whole genome shotgun (WGS) entry which is preliminary data.</text>
</comment>